<sequence>MGGPGITPLPQITEFDVTDISNYITRILQQFDTQDTYGIFAGAGQGEGLIIPTFIFRLLWSNMEEISLPETPNHWPIWVYEDCILSADEFDTV</sequence>
<proteinExistence type="predicted"/>
<dbReference type="AlphaFoldDB" id="A0A3N4IW44"/>
<organism evidence="1 2">
    <name type="scientific">Choiromyces venosus 120613-1</name>
    <dbReference type="NCBI Taxonomy" id="1336337"/>
    <lineage>
        <taxon>Eukaryota</taxon>
        <taxon>Fungi</taxon>
        <taxon>Dikarya</taxon>
        <taxon>Ascomycota</taxon>
        <taxon>Pezizomycotina</taxon>
        <taxon>Pezizomycetes</taxon>
        <taxon>Pezizales</taxon>
        <taxon>Tuberaceae</taxon>
        <taxon>Choiromyces</taxon>
    </lineage>
</organism>
<keyword evidence="2" id="KW-1185">Reference proteome</keyword>
<gene>
    <name evidence="1" type="ORF">L873DRAFT_475228</name>
</gene>
<evidence type="ECO:0000313" key="2">
    <source>
        <dbReference type="Proteomes" id="UP000276215"/>
    </source>
</evidence>
<dbReference type="Proteomes" id="UP000276215">
    <property type="component" value="Unassembled WGS sequence"/>
</dbReference>
<name>A0A3N4IW44_9PEZI</name>
<dbReference type="EMBL" id="ML120535">
    <property type="protein sequence ID" value="RPA90209.1"/>
    <property type="molecule type" value="Genomic_DNA"/>
</dbReference>
<dbReference type="STRING" id="1336337.A0A3N4IW44"/>
<evidence type="ECO:0000313" key="1">
    <source>
        <dbReference type="EMBL" id="RPA90209.1"/>
    </source>
</evidence>
<reference evidence="1 2" key="1">
    <citation type="journal article" date="2018" name="Nat. Ecol. Evol.">
        <title>Pezizomycetes genomes reveal the molecular basis of ectomycorrhizal truffle lifestyle.</title>
        <authorList>
            <person name="Murat C."/>
            <person name="Payen T."/>
            <person name="Noel B."/>
            <person name="Kuo A."/>
            <person name="Morin E."/>
            <person name="Chen J."/>
            <person name="Kohler A."/>
            <person name="Krizsan K."/>
            <person name="Balestrini R."/>
            <person name="Da Silva C."/>
            <person name="Montanini B."/>
            <person name="Hainaut M."/>
            <person name="Levati E."/>
            <person name="Barry K.W."/>
            <person name="Belfiori B."/>
            <person name="Cichocki N."/>
            <person name="Clum A."/>
            <person name="Dockter R.B."/>
            <person name="Fauchery L."/>
            <person name="Guy J."/>
            <person name="Iotti M."/>
            <person name="Le Tacon F."/>
            <person name="Lindquist E.A."/>
            <person name="Lipzen A."/>
            <person name="Malagnac F."/>
            <person name="Mello A."/>
            <person name="Molinier V."/>
            <person name="Miyauchi S."/>
            <person name="Poulain J."/>
            <person name="Riccioni C."/>
            <person name="Rubini A."/>
            <person name="Sitrit Y."/>
            <person name="Splivallo R."/>
            <person name="Traeger S."/>
            <person name="Wang M."/>
            <person name="Zifcakova L."/>
            <person name="Wipf D."/>
            <person name="Zambonelli A."/>
            <person name="Paolocci F."/>
            <person name="Nowrousian M."/>
            <person name="Ottonello S."/>
            <person name="Baldrian P."/>
            <person name="Spatafora J.W."/>
            <person name="Henrissat B."/>
            <person name="Nagy L.G."/>
            <person name="Aury J.M."/>
            <person name="Wincker P."/>
            <person name="Grigoriev I.V."/>
            <person name="Bonfante P."/>
            <person name="Martin F.M."/>
        </authorList>
    </citation>
    <scope>NUCLEOTIDE SEQUENCE [LARGE SCALE GENOMIC DNA]</scope>
    <source>
        <strain evidence="1 2">120613-1</strain>
    </source>
</reference>
<protein>
    <submittedName>
        <fullName evidence="1">Uncharacterized protein</fullName>
    </submittedName>
</protein>
<accession>A0A3N4IW44</accession>